<comment type="caution">
    <text evidence="3">The sequence shown here is derived from an EMBL/GenBank/DDBJ whole genome shotgun (WGS) entry which is preliminary data.</text>
</comment>
<dbReference type="PANTHER" id="PTHR30388">
    <property type="entry name" value="ALDEHYDE OXIDOREDUCTASE MOLYBDENUM COFACTOR ASSEMBLY PROTEIN"/>
    <property type="match status" value="1"/>
</dbReference>
<evidence type="ECO:0000313" key="3">
    <source>
        <dbReference type="EMBL" id="MDN3690307.1"/>
    </source>
</evidence>
<dbReference type="EMBL" id="JAUFQS010000047">
    <property type="protein sequence ID" value="MDN3690307.1"/>
    <property type="molecule type" value="Genomic_DNA"/>
</dbReference>
<name>A0ABT8CDN2_9BACT</name>
<dbReference type="InterPro" id="IPR027051">
    <property type="entry name" value="XdhC_Rossmann_dom"/>
</dbReference>
<sequence length="381" mass="41713">MKEIKSIVAAHESAVQNGEASALATVVKVDGSSYRRPGARMLVTENGQLTGAISGGCLEGDALKKAQMVIFSQKSMLVTYDTTDDDDAKFGVGLGCNGIIHILIEPILPEQENNPISLFKRCLENRADKVLITVFNTQEKRATQVGTCLLASEQQFVQNPGANQVSDSFQSFASNKAKEVLKKKHSLITPLDSQSSLQAFVEFVPAPIKLVLIGAGNDVIPLTRLADVMGWEMVLVDGRSDYATTARFPMVSQLLIGKAQEVLPQLNPDQRTALVLMTHNFDYDLQIMKGLFPYTFPYLGVLGPKKKLEKLIENLETAGIQLEEAQLQCIYGPMGLNIGAESPEEIALSVTSEIMTVLSGQQPNHLKNRQGPIHIDENRYR</sequence>
<reference evidence="4" key="1">
    <citation type="journal article" date="2019" name="Int. J. Syst. Evol. Microbiol.">
        <title>The Global Catalogue of Microorganisms (GCM) 10K type strain sequencing project: providing services to taxonomists for standard genome sequencing and annotation.</title>
        <authorList>
            <consortium name="The Broad Institute Genomics Platform"/>
            <consortium name="The Broad Institute Genome Sequencing Center for Infectious Disease"/>
            <person name="Wu L."/>
            <person name="Ma J."/>
        </authorList>
    </citation>
    <scope>NUCLEOTIDE SEQUENCE [LARGE SCALE GENOMIC DNA]</scope>
    <source>
        <strain evidence="4">CECT 7706</strain>
    </source>
</reference>
<feature type="domain" description="XdhC- CoxI" evidence="1">
    <location>
        <begin position="15"/>
        <end position="81"/>
    </location>
</feature>
<gene>
    <name evidence="3" type="ORF">QWZ15_20965</name>
</gene>
<dbReference type="Pfam" id="PF13478">
    <property type="entry name" value="XdhC_C"/>
    <property type="match status" value="1"/>
</dbReference>
<evidence type="ECO:0000313" key="4">
    <source>
        <dbReference type="Proteomes" id="UP001236663"/>
    </source>
</evidence>
<accession>A0ABT8CDN2</accession>
<dbReference type="RefSeq" id="WP_163383194.1">
    <property type="nucleotide sequence ID" value="NZ_JAUFQS010000047.1"/>
</dbReference>
<proteinExistence type="predicted"/>
<organism evidence="3 4">
    <name type="scientific">Cyclobacterium jeungdonense</name>
    <dbReference type="NCBI Taxonomy" id="708087"/>
    <lineage>
        <taxon>Bacteria</taxon>
        <taxon>Pseudomonadati</taxon>
        <taxon>Bacteroidota</taxon>
        <taxon>Cytophagia</taxon>
        <taxon>Cytophagales</taxon>
        <taxon>Cyclobacteriaceae</taxon>
        <taxon>Cyclobacterium</taxon>
    </lineage>
</organism>
<protein>
    <submittedName>
        <fullName evidence="3">XdhC family protein</fullName>
    </submittedName>
</protein>
<keyword evidence="4" id="KW-1185">Reference proteome</keyword>
<dbReference type="InterPro" id="IPR052698">
    <property type="entry name" value="MoCofactor_Util/Proc"/>
</dbReference>
<evidence type="ECO:0000259" key="2">
    <source>
        <dbReference type="Pfam" id="PF13478"/>
    </source>
</evidence>
<dbReference type="InterPro" id="IPR003777">
    <property type="entry name" value="XdhC_CoxI"/>
</dbReference>
<dbReference type="Pfam" id="PF02625">
    <property type="entry name" value="XdhC_CoxI"/>
    <property type="match status" value="1"/>
</dbReference>
<dbReference type="Gene3D" id="3.40.50.720">
    <property type="entry name" value="NAD(P)-binding Rossmann-like Domain"/>
    <property type="match status" value="1"/>
</dbReference>
<evidence type="ECO:0000259" key="1">
    <source>
        <dbReference type="Pfam" id="PF02625"/>
    </source>
</evidence>
<dbReference type="PANTHER" id="PTHR30388:SF6">
    <property type="entry name" value="XANTHINE DEHYDROGENASE SUBUNIT A-RELATED"/>
    <property type="match status" value="1"/>
</dbReference>
<feature type="domain" description="XdhC Rossmann" evidence="2">
    <location>
        <begin position="210"/>
        <end position="354"/>
    </location>
</feature>
<dbReference type="Proteomes" id="UP001236663">
    <property type="component" value="Unassembled WGS sequence"/>
</dbReference>